<feature type="compositionally biased region" description="Basic residues" evidence="7">
    <location>
        <begin position="177"/>
        <end position="194"/>
    </location>
</feature>
<dbReference type="PRINTS" id="PR00624">
    <property type="entry name" value="HISTONEH5"/>
</dbReference>
<feature type="compositionally biased region" description="Low complexity" evidence="7">
    <location>
        <begin position="162"/>
        <end position="176"/>
    </location>
</feature>
<dbReference type="InterPro" id="IPR036390">
    <property type="entry name" value="WH_DNA-bd_sf"/>
</dbReference>
<evidence type="ECO:0000256" key="1">
    <source>
        <dbReference type="ARBA" id="ARBA00004123"/>
    </source>
</evidence>
<feature type="region of interest" description="Disordered" evidence="7">
    <location>
        <begin position="77"/>
        <end position="194"/>
    </location>
</feature>
<dbReference type="OMA" id="HIRSNHN"/>
<evidence type="ECO:0000259" key="8">
    <source>
        <dbReference type="PROSITE" id="PS51504"/>
    </source>
</evidence>
<sequence length="194" mass="20272">MAAAAAPKPAKSPTKKAAKKPASDHPSYDVMIVQAVKDLNEKKGSSRQAIVKHIKSNHNKLTDKADVRIKLALKRMEKKGTLTHTTGSGASGSFLVADAKKPAKKTTKPKPKKVKKPAAAKKAAKPKSSKKTKSPTKSKSKPKPAAAEKKSKKPAKAKGASKKSAAPAKGGKASPKVAKKSSSKKGKGKKSTKK</sequence>
<dbReference type="GO" id="GO:0030527">
    <property type="term" value="F:structural constituent of chromatin"/>
    <property type="evidence" value="ECO:0007669"/>
    <property type="project" value="InterPro"/>
</dbReference>
<dbReference type="GO" id="GO:0005634">
    <property type="term" value="C:nucleus"/>
    <property type="evidence" value="ECO:0007669"/>
    <property type="project" value="UniProtKB-SubCell"/>
</dbReference>
<comment type="subcellular location">
    <subcellularLocation>
        <location evidence="2">Chromosome</location>
    </subcellularLocation>
    <subcellularLocation>
        <location evidence="1 6">Nucleus</location>
    </subcellularLocation>
</comment>
<dbReference type="Proteomes" id="UP000887568">
    <property type="component" value="Unplaced"/>
</dbReference>
<keyword evidence="5 6" id="KW-0539">Nucleus</keyword>
<evidence type="ECO:0000256" key="7">
    <source>
        <dbReference type="SAM" id="MobiDB-lite"/>
    </source>
</evidence>
<feature type="compositionally biased region" description="Low complexity" evidence="7">
    <location>
        <begin position="1"/>
        <end position="12"/>
    </location>
</feature>
<dbReference type="InterPro" id="IPR005818">
    <property type="entry name" value="Histone_H1/H5_H15"/>
</dbReference>
<dbReference type="SMART" id="SM00526">
    <property type="entry name" value="H15"/>
    <property type="match status" value="1"/>
</dbReference>
<accession>A0A913Z8D8</accession>
<dbReference type="GO" id="GO:0000786">
    <property type="term" value="C:nucleosome"/>
    <property type="evidence" value="ECO:0007669"/>
    <property type="project" value="InterPro"/>
</dbReference>
<comment type="similarity">
    <text evidence="6">Belongs to the histone H1/H5 family.</text>
</comment>
<dbReference type="PANTHER" id="PTHR11467">
    <property type="entry name" value="HISTONE H1"/>
    <property type="match status" value="1"/>
</dbReference>
<dbReference type="GO" id="GO:0030261">
    <property type="term" value="P:chromosome condensation"/>
    <property type="evidence" value="ECO:0007669"/>
    <property type="project" value="TreeGrafter"/>
</dbReference>
<evidence type="ECO:0000313" key="10">
    <source>
        <dbReference type="Proteomes" id="UP000887568"/>
    </source>
</evidence>
<dbReference type="Gene3D" id="1.10.10.10">
    <property type="entry name" value="Winged helix-like DNA-binding domain superfamily/Winged helix DNA-binding domain"/>
    <property type="match status" value="1"/>
</dbReference>
<dbReference type="RefSeq" id="XP_038047271.1">
    <property type="nucleotide sequence ID" value="XM_038191343.1"/>
</dbReference>
<organism evidence="9 10">
    <name type="scientific">Patiria miniata</name>
    <name type="common">Bat star</name>
    <name type="synonym">Asterina miniata</name>
    <dbReference type="NCBI Taxonomy" id="46514"/>
    <lineage>
        <taxon>Eukaryota</taxon>
        <taxon>Metazoa</taxon>
        <taxon>Echinodermata</taxon>
        <taxon>Eleutherozoa</taxon>
        <taxon>Asterozoa</taxon>
        <taxon>Asteroidea</taxon>
        <taxon>Valvatacea</taxon>
        <taxon>Valvatida</taxon>
        <taxon>Asterinidae</taxon>
        <taxon>Patiria</taxon>
    </lineage>
</organism>
<evidence type="ECO:0000313" key="9">
    <source>
        <dbReference type="EnsemblMetazoa" id="XP_038047271.1"/>
    </source>
</evidence>
<proteinExistence type="inferred from homology"/>
<evidence type="ECO:0000256" key="6">
    <source>
        <dbReference type="RuleBase" id="RU003894"/>
    </source>
</evidence>
<dbReference type="EnsemblMetazoa" id="XM_038191343.1">
    <property type="protein sequence ID" value="XP_038047271.1"/>
    <property type="gene ID" value="LOC119721318"/>
</dbReference>
<evidence type="ECO:0000256" key="2">
    <source>
        <dbReference type="ARBA" id="ARBA00004286"/>
    </source>
</evidence>
<name>A0A913Z8D8_PATMI</name>
<feature type="domain" description="H15" evidence="8">
    <location>
        <begin position="24"/>
        <end position="98"/>
    </location>
</feature>
<dbReference type="InterPro" id="IPR005819">
    <property type="entry name" value="H1/H5"/>
</dbReference>
<dbReference type="GO" id="GO:0031492">
    <property type="term" value="F:nucleosomal DNA binding"/>
    <property type="evidence" value="ECO:0007669"/>
    <property type="project" value="TreeGrafter"/>
</dbReference>
<dbReference type="GeneID" id="119721318"/>
<dbReference type="PANTHER" id="PTHR11467:SF36">
    <property type="entry name" value="HISTONE 24-RELATED"/>
    <property type="match status" value="1"/>
</dbReference>
<dbReference type="Pfam" id="PF00538">
    <property type="entry name" value="Linker_histone"/>
    <property type="match status" value="1"/>
</dbReference>
<keyword evidence="4 6" id="KW-0238">DNA-binding</keyword>
<dbReference type="SUPFAM" id="SSF46785">
    <property type="entry name" value="Winged helix' DNA-binding domain"/>
    <property type="match status" value="1"/>
</dbReference>
<dbReference type="GO" id="GO:0006334">
    <property type="term" value="P:nucleosome assembly"/>
    <property type="evidence" value="ECO:0007669"/>
    <property type="project" value="InterPro"/>
</dbReference>
<dbReference type="CDD" id="cd00073">
    <property type="entry name" value="H15"/>
    <property type="match status" value="1"/>
</dbReference>
<dbReference type="AlphaFoldDB" id="A0A913Z8D8"/>
<evidence type="ECO:0000256" key="3">
    <source>
        <dbReference type="ARBA" id="ARBA00022454"/>
    </source>
</evidence>
<dbReference type="GO" id="GO:0045910">
    <property type="term" value="P:negative regulation of DNA recombination"/>
    <property type="evidence" value="ECO:0007669"/>
    <property type="project" value="TreeGrafter"/>
</dbReference>
<dbReference type="PROSITE" id="PS51504">
    <property type="entry name" value="H15"/>
    <property type="match status" value="1"/>
</dbReference>
<keyword evidence="10" id="KW-1185">Reference proteome</keyword>
<dbReference type="FunFam" id="1.10.10.10:FF:000140">
    <property type="entry name" value="Histone H1.0"/>
    <property type="match status" value="1"/>
</dbReference>
<evidence type="ECO:0000256" key="4">
    <source>
        <dbReference type="ARBA" id="ARBA00023125"/>
    </source>
</evidence>
<keyword evidence="3 6" id="KW-0158">Chromosome</keyword>
<feature type="region of interest" description="Disordered" evidence="7">
    <location>
        <begin position="1"/>
        <end position="29"/>
    </location>
</feature>
<evidence type="ECO:0000256" key="5">
    <source>
        <dbReference type="ARBA" id="ARBA00023242"/>
    </source>
</evidence>
<feature type="compositionally biased region" description="Basic residues" evidence="7">
    <location>
        <begin position="102"/>
        <end position="142"/>
    </location>
</feature>
<reference evidence="9" key="1">
    <citation type="submission" date="2022-11" db="UniProtKB">
        <authorList>
            <consortium name="EnsemblMetazoa"/>
        </authorList>
    </citation>
    <scope>IDENTIFICATION</scope>
</reference>
<protein>
    <recommendedName>
        <fullName evidence="8">H15 domain-containing protein</fullName>
    </recommendedName>
</protein>
<dbReference type="InterPro" id="IPR036388">
    <property type="entry name" value="WH-like_DNA-bd_sf"/>
</dbReference>
<dbReference type="OrthoDB" id="7765404at2759"/>
<feature type="compositionally biased region" description="Basic residues" evidence="7">
    <location>
        <begin position="150"/>
        <end position="161"/>
    </location>
</feature>
<dbReference type="GO" id="GO:0003690">
    <property type="term" value="F:double-stranded DNA binding"/>
    <property type="evidence" value="ECO:0007669"/>
    <property type="project" value="TreeGrafter"/>
</dbReference>